<organism evidence="2 3">
    <name type="scientific">Tanacetum coccineum</name>
    <dbReference type="NCBI Taxonomy" id="301880"/>
    <lineage>
        <taxon>Eukaryota</taxon>
        <taxon>Viridiplantae</taxon>
        <taxon>Streptophyta</taxon>
        <taxon>Embryophyta</taxon>
        <taxon>Tracheophyta</taxon>
        <taxon>Spermatophyta</taxon>
        <taxon>Magnoliopsida</taxon>
        <taxon>eudicotyledons</taxon>
        <taxon>Gunneridae</taxon>
        <taxon>Pentapetalae</taxon>
        <taxon>asterids</taxon>
        <taxon>campanulids</taxon>
        <taxon>Asterales</taxon>
        <taxon>Asteraceae</taxon>
        <taxon>Asteroideae</taxon>
        <taxon>Anthemideae</taxon>
        <taxon>Anthemidinae</taxon>
        <taxon>Tanacetum</taxon>
    </lineage>
</organism>
<evidence type="ECO:0000313" key="3">
    <source>
        <dbReference type="Proteomes" id="UP001151760"/>
    </source>
</evidence>
<reference evidence="2" key="2">
    <citation type="submission" date="2022-01" db="EMBL/GenBank/DDBJ databases">
        <authorList>
            <person name="Yamashiro T."/>
            <person name="Shiraishi A."/>
            <person name="Satake H."/>
            <person name="Nakayama K."/>
        </authorList>
    </citation>
    <scope>NUCLEOTIDE SEQUENCE</scope>
</reference>
<reference evidence="2" key="1">
    <citation type="journal article" date="2022" name="Int. J. Mol. Sci.">
        <title>Draft Genome of Tanacetum Coccineum: Genomic Comparison of Closely Related Tanacetum-Family Plants.</title>
        <authorList>
            <person name="Yamashiro T."/>
            <person name="Shiraishi A."/>
            <person name="Nakayama K."/>
            <person name="Satake H."/>
        </authorList>
    </citation>
    <scope>NUCLEOTIDE SEQUENCE</scope>
</reference>
<feature type="region of interest" description="Disordered" evidence="1">
    <location>
        <begin position="15"/>
        <end position="54"/>
    </location>
</feature>
<keyword evidence="3" id="KW-1185">Reference proteome</keyword>
<gene>
    <name evidence="2" type="ORF">Tco_0952255</name>
</gene>
<comment type="caution">
    <text evidence="2">The sequence shown here is derived from an EMBL/GenBank/DDBJ whole genome shotgun (WGS) entry which is preliminary data.</text>
</comment>
<proteinExistence type="predicted"/>
<evidence type="ECO:0000256" key="1">
    <source>
        <dbReference type="SAM" id="MobiDB-lite"/>
    </source>
</evidence>
<dbReference type="EMBL" id="BQNB010015738">
    <property type="protein sequence ID" value="GJT43540.1"/>
    <property type="molecule type" value="Genomic_DNA"/>
</dbReference>
<sequence>MQEVIEFTTELMEDKTQAYAERQAKRKRKNDDLSKNNQNQQNKRQNNRAGPTMQAIVKGNPYAGVTKPLIVPSNGLVWPISVQSGHAEKYMEKGVPIFLAHITCKEVEDMSEVKQDLRMVECLLKNQPLSVRLSPIEDVREDEITKDCLQVLDYGHYEFQVCRLVDKQHLLLFMDLKIRSRRASEDIIGVVEERGVVCQIFPNREFRIPVTVPSGQVID</sequence>
<evidence type="ECO:0000313" key="2">
    <source>
        <dbReference type="EMBL" id="GJT43540.1"/>
    </source>
</evidence>
<dbReference type="Proteomes" id="UP001151760">
    <property type="component" value="Unassembled WGS sequence"/>
</dbReference>
<name>A0ABQ5DWU8_9ASTR</name>
<feature type="compositionally biased region" description="Low complexity" evidence="1">
    <location>
        <begin position="35"/>
        <end position="48"/>
    </location>
</feature>
<accession>A0ABQ5DWU8</accession>
<protein>
    <submittedName>
        <fullName evidence="2">Uncharacterized protein</fullName>
    </submittedName>
</protein>